<dbReference type="Pfam" id="PF15051">
    <property type="entry name" value="FAM198"/>
    <property type="match status" value="2"/>
</dbReference>
<dbReference type="AlphaFoldDB" id="A0A444U7Q0"/>
<keyword evidence="4" id="KW-0333">Golgi apparatus</keyword>
<proteinExistence type="inferred from homology"/>
<dbReference type="GO" id="GO:0005794">
    <property type="term" value="C:Golgi apparatus"/>
    <property type="evidence" value="ECO:0007669"/>
    <property type="project" value="UniProtKB-SubCell"/>
</dbReference>
<comment type="subcellular location">
    <subcellularLocation>
        <location evidence="1">Endomembrane system</location>
    </subcellularLocation>
    <subcellularLocation>
        <location evidence="2">Golgi apparatus</location>
    </subcellularLocation>
</comment>
<dbReference type="Proteomes" id="UP000289886">
    <property type="component" value="Unassembled WGS sequence"/>
</dbReference>
<evidence type="ECO:0000256" key="1">
    <source>
        <dbReference type="ARBA" id="ARBA00004308"/>
    </source>
</evidence>
<evidence type="ECO:0000313" key="7">
    <source>
        <dbReference type="EMBL" id="RXM31207.1"/>
    </source>
</evidence>
<reference evidence="7 8" key="1">
    <citation type="submission" date="2019-01" db="EMBL/GenBank/DDBJ databases">
        <title>Draft Genome and Complete Hox-Cluster Characterization of the Sterlet Sturgeon (Acipenser ruthenus).</title>
        <authorList>
            <person name="Wei Q."/>
        </authorList>
    </citation>
    <scope>NUCLEOTIDE SEQUENCE [LARGE SCALE GENOMIC DNA]</scope>
    <source>
        <strain evidence="7">WHYD16114868_AA</strain>
        <tissue evidence="7">Blood</tissue>
    </source>
</reference>
<gene>
    <name evidence="7" type="ORF">EOD39_0356</name>
</gene>
<feature type="region of interest" description="Disordered" evidence="6">
    <location>
        <begin position="107"/>
        <end position="128"/>
    </location>
</feature>
<evidence type="ECO:0000313" key="8">
    <source>
        <dbReference type="Proteomes" id="UP000289886"/>
    </source>
</evidence>
<evidence type="ECO:0000256" key="5">
    <source>
        <dbReference type="ARBA" id="ARBA00023136"/>
    </source>
</evidence>
<dbReference type="PANTHER" id="PTHR15905:SF5">
    <property type="entry name" value="GOLGI-ASSOCIATED KINASE 1A"/>
    <property type="match status" value="1"/>
</dbReference>
<evidence type="ECO:0000256" key="2">
    <source>
        <dbReference type="ARBA" id="ARBA00004555"/>
    </source>
</evidence>
<feature type="compositionally biased region" description="Basic residues" evidence="6">
    <location>
        <begin position="39"/>
        <end position="48"/>
    </location>
</feature>
<feature type="region of interest" description="Disordered" evidence="6">
    <location>
        <begin position="39"/>
        <end position="73"/>
    </location>
</feature>
<evidence type="ECO:0000256" key="3">
    <source>
        <dbReference type="ARBA" id="ARBA00007691"/>
    </source>
</evidence>
<keyword evidence="8" id="KW-1185">Reference proteome</keyword>
<dbReference type="InterPro" id="IPR029207">
    <property type="entry name" value="FAM198"/>
</dbReference>
<keyword evidence="5" id="KW-0472">Membrane</keyword>
<dbReference type="PANTHER" id="PTHR15905">
    <property type="entry name" value="GOLGI-ASSOCIATED KINASE 1B-RELATED"/>
    <property type="match status" value="1"/>
</dbReference>
<organism evidence="7 8">
    <name type="scientific">Acipenser ruthenus</name>
    <name type="common">Sterlet sturgeon</name>
    <dbReference type="NCBI Taxonomy" id="7906"/>
    <lineage>
        <taxon>Eukaryota</taxon>
        <taxon>Metazoa</taxon>
        <taxon>Chordata</taxon>
        <taxon>Craniata</taxon>
        <taxon>Vertebrata</taxon>
        <taxon>Euteleostomi</taxon>
        <taxon>Actinopterygii</taxon>
        <taxon>Chondrostei</taxon>
        <taxon>Acipenseriformes</taxon>
        <taxon>Acipenseridae</taxon>
        <taxon>Acipenser</taxon>
    </lineage>
</organism>
<accession>A0A444U7Q0</accession>
<sequence>MLRVSWRAMLLCACVLGVVTLGLGLMQATHLDRRFSKQFKYSRGHRTPQHQEPRLGGQADLQKTRGPHPAPRPLEVMEDRLGKRIKESKTGSIDGMRWLGEDNEIIDEPQVKDGGNGHKRGAKEPGKQRPCLNIKEFSKKELQGLLDSGRQRDWLSSRDEGILTLLKEGSIRKVYQLNRPSKTACVVLGLDPSQPVDGARDYCEEGWCALAREEGGLGEVVQFHLDRILGVGYRPPAVARTLTSWLLPFRYTDSPKGLSWWDPTLPPERTPAGLCEGRGSCEGEGEGWPNDTSSLLLDYLLQGTDARLMVSDVQNELDSALIKHFDRLPRMSVSLLSSGCVSEKLLLSLSGDHVFWESQSLESILELVHRIETNGIALVRLVQETRRKMKL</sequence>
<comment type="similarity">
    <text evidence="3">Belongs to the GASK family.</text>
</comment>
<protein>
    <submittedName>
        <fullName evidence="7">Protein FAM198A</fullName>
    </submittedName>
</protein>
<dbReference type="EMBL" id="SCEB01215122">
    <property type="protein sequence ID" value="RXM31207.1"/>
    <property type="molecule type" value="Genomic_DNA"/>
</dbReference>
<evidence type="ECO:0000256" key="6">
    <source>
        <dbReference type="SAM" id="MobiDB-lite"/>
    </source>
</evidence>
<name>A0A444U7Q0_ACIRT</name>
<comment type="caution">
    <text evidence="7">The sequence shown here is derived from an EMBL/GenBank/DDBJ whole genome shotgun (WGS) entry which is preliminary data.</text>
</comment>
<evidence type="ECO:0000256" key="4">
    <source>
        <dbReference type="ARBA" id="ARBA00023034"/>
    </source>
</evidence>